<accession>A0A7W9A0A2</accession>
<gene>
    <name evidence="1" type="ORF">BJ997_004062</name>
</gene>
<evidence type="ECO:0000313" key="1">
    <source>
        <dbReference type="EMBL" id="MBB5643514.1"/>
    </source>
</evidence>
<evidence type="ECO:0000313" key="2">
    <source>
        <dbReference type="Proteomes" id="UP000561726"/>
    </source>
</evidence>
<reference evidence="1 2" key="1">
    <citation type="submission" date="2020-08" db="EMBL/GenBank/DDBJ databases">
        <title>Sequencing the genomes of 1000 actinobacteria strains.</title>
        <authorList>
            <person name="Klenk H.-P."/>
        </authorList>
    </citation>
    <scope>NUCLEOTIDE SEQUENCE [LARGE SCALE GENOMIC DNA]</scope>
    <source>
        <strain evidence="1 2">DSM 21065</strain>
    </source>
</reference>
<dbReference type="EMBL" id="JACHBQ010000001">
    <property type="protein sequence ID" value="MBB5643514.1"/>
    <property type="molecule type" value="Genomic_DNA"/>
</dbReference>
<dbReference type="RefSeq" id="WP_052542755.1">
    <property type="nucleotide sequence ID" value="NZ_JACHBQ010000001.1"/>
</dbReference>
<dbReference type="AlphaFoldDB" id="A0A7W9A0A2"/>
<name>A0A7W9A0A2_9MICO</name>
<proteinExistence type="predicted"/>
<dbReference type="Proteomes" id="UP000561726">
    <property type="component" value="Unassembled WGS sequence"/>
</dbReference>
<sequence length="105" mass="12138">MRPIETVHAEPRESVESPDYRVNFWQQSGEAWALDAYALTEVEDITEVLRWVDEHSSGRRFEVFAEMDDEPERSYQSPRKTGLIRLLGTNPNVGVTVEIGRFVKI</sequence>
<organism evidence="1 2">
    <name type="scientific">Cryobacterium roopkundense</name>
    <dbReference type="NCBI Taxonomy" id="1001240"/>
    <lineage>
        <taxon>Bacteria</taxon>
        <taxon>Bacillati</taxon>
        <taxon>Actinomycetota</taxon>
        <taxon>Actinomycetes</taxon>
        <taxon>Micrococcales</taxon>
        <taxon>Microbacteriaceae</taxon>
        <taxon>Cryobacterium</taxon>
    </lineage>
</organism>
<comment type="caution">
    <text evidence="1">The sequence shown here is derived from an EMBL/GenBank/DDBJ whole genome shotgun (WGS) entry which is preliminary data.</text>
</comment>
<protein>
    <submittedName>
        <fullName evidence="1">Uncharacterized protein</fullName>
    </submittedName>
</protein>